<dbReference type="AlphaFoldDB" id="A0A495XT20"/>
<organism evidence="3 4">
    <name type="scientific">Terracoccus luteus</name>
    <dbReference type="NCBI Taxonomy" id="53356"/>
    <lineage>
        <taxon>Bacteria</taxon>
        <taxon>Bacillati</taxon>
        <taxon>Actinomycetota</taxon>
        <taxon>Actinomycetes</taxon>
        <taxon>Micrococcales</taxon>
        <taxon>Intrasporangiaceae</taxon>
        <taxon>Terracoccus</taxon>
    </lineage>
</organism>
<accession>A0A495XT20</accession>
<dbReference type="EMBL" id="JACHVT010000004">
    <property type="protein sequence ID" value="MBB2987002.1"/>
    <property type="molecule type" value="Genomic_DNA"/>
</dbReference>
<feature type="transmembrane region" description="Helical" evidence="1">
    <location>
        <begin position="49"/>
        <end position="73"/>
    </location>
</feature>
<dbReference type="OrthoDB" id="4861843at2"/>
<evidence type="ECO:0000256" key="1">
    <source>
        <dbReference type="SAM" id="Phobius"/>
    </source>
</evidence>
<keyword evidence="1" id="KW-0472">Membrane</keyword>
<evidence type="ECO:0000313" key="2">
    <source>
        <dbReference type="EMBL" id="MBB2987002.1"/>
    </source>
</evidence>
<keyword evidence="4" id="KW-1185">Reference proteome</keyword>
<gene>
    <name evidence="3" type="ORF">DFJ68_0465</name>
    <name evidence="2" type="ORF">FHW14_002167</name>
</gene>
<keyword evidence="1" id="KW-1133">Transmembrane helix</keyword>
<proteinExistence type="predicted"/>
<evidence type="ECO:0000313" key="3">
    <source>
        <dbReference type="EMBL" id="RKT77052.1"/>
    </source>
</evidence>
<name>A0A495XT20_9MICO</name>
<reference evidence="2 5" key="2">
    <citation type="submission" date="2020-08" db="EMBL/GenBank/DDBJ databases">
        <title>Genomic Encyclopedia of Type Strains, Phase IV (KMG-V): Genome sequencing to study the core and pangenomes of soil and plant-associated prokaryotes.</title>
        <authorList>
            <person name="Whitman W."/>
        </authorList>
    </citation>
    <scope>NUCLEOTIDE SEQUENCE [LARGE SCALE GENOMIC DNA]</scope>
    <source>
        <strain evidence="2 5">B3ACCR2</strain>
    </source>
</reference>
<reference evidence="3 4" key="1">
    <citation type="submission" date="2018-10" db="EMBL/GenBank/DDBJ databases">
        <title>Sequencing the genomes of 1000 actinobacteria strains.</title>
        <authorList>
            <person name="Klenk H.-P."/>
        </authorList>
    </citation>
    <scope>NUCLEOTIDE SEQUENCE [LARGE SCALE GENOMIC DNA]</scope>
    <source>
        <strain evidence="3 4">DSM 44267</strain>
    </source>
</reference>
<dbReference type="Proteomes" id="UP000278440">
    <property type="component" value="Unassembled WGS sequence"/>
</dbReference>
<evidence type="ECO:0000313" key="5">
    <source>
        <dbReference type="Proteomes" id="UP000590811"/>
    </source>
</evidence>
<feature type="transmembrane region" description="Helical" evidence="1">
    <location>
        <begin position="18"/>
        <end position="37"/>
    </location>
</feature>
<evidence type="ECO:0000313" key="4">
    <source>
        <dbReference type="Proteomes" id="UP000278440"/>
    </source>
</evidence>
<sequence length="173" mass="18190">MTSGPTPSTTTHLRPLQMLTGIIFGGSVMICAARVVIDASAPMPSWWAVGLVVVALFGAAYAINVAGYSVPALPHGLPRENAEGTALRLFSQTTVLRATLAEVPVVVAFFSSFAFSPHSWLTIAVALPGSAALFALHAWPSLRTAERVQEGLEADGARSHLTEALGIGRRLSR</sequence>
<feature type="transmembrane region" description="Helical" evidence="1">
    <location>
        <begin position="120"/>
        <end position="139"/>
    </location>
</feature>
<dbReference type="RefSeq" id="WP_121030686.1">
    <property type="nucleotide sequence ID" value="NZ_JACHVT010000004.1"/>
</dbReference>
<comment type="caution">
    <text evidence="3">The sequence shown here is derived from an EMBL/GenBank/DDBJ whole genome shotgun (WGS) entry which is preliminary data.</text>
</comment>
<keyword evidence="1" id="KW-0812">Transmembrane</keyword>
<dbReference type="Proteomes" id="UP000590811">
    <property type="component" value="Unassembled WGS sequence"/>
</dbReference>
<protein>
    <submittedName>
        <fullName evidence="3">Uncharacterized protein</fullName>
    </submittedName>
</protein>
<dbReference type="EMBL" id="RBXT01000001">
    <property type="protein sequence ID" value="RKT77052.1"/>
    <property type="molecule type" value="Genomic_DNA"/>
</dbReference>